<dbReference type="SMART" id="SM00155">
    <property type="entry name" value="PLDc"/>
    <property type="match status" value="2"/>
</dbReference>
<sequence length="517" mass="59534">MQIRAIQGVFGLGLTFSIMTGCTLPPNQAKPENTIQPHAKNWIGSQIQNDRIEQGLTAYLALDDAFLSIASRLHLIRNAQHSLDLQYYIWENDSIGHLMLRELLQAADRGVKVRLLIDDQNGTKLDDTLKVLALHPNISIKLFNPYKFRHLRVIDYAFRLKHINHRMHNKLIVADGFVAVTGGRNISNEYFDASESFQFTDLDILFLGKVVQEANSSFHQFWNDKLSFSVEQLIGSGQKQDLERLKLKYVEDGQNINPDEKRIEYAQQELADKLKLRPINWAKAHFVADTPNKIRGEAKSEELIYTQFFKLMGQPKERLELVSAYFVPTQKGTDYLTSLPKKNVKVRVLTNSFLANDVALVHAFYKNYRQDLLKSGVELYEFKPYIERTRRTWYEVMTGNIIPAKGKNTSSLHAKFFDIDGMVFIGSFNFDPRSANLNTEVGLVIQSDKLQDEISKSLDHYLPQIAYELKLDQNGQINWLDHKSDGSITTYTHDPETTKFQRFSMKAVSYLPIEWMM</sequence>
<dbReference type="GO" id="GO:0032049">
    <property type="term" value="P:cardiolipin biosynthetic process"/>
    <property type="evidence" value="ECO:0007669"/>
    <property type="project" value="UniProtKB-ARBA"/>
</dbReference>
<dbReference type="Gene3D" id="3.30.870.10">
    <property type="entry name" value="Endonuclease Chain A"/>
    <property type="match status" value="2"/>
</dbReference>
<protein>
    <submittedName>
        <fullName evidence="2">Phospholipase</fullName>
    </submittedName>
</protein>
<dbReference type="Proteomes" id="UP000185753">
    <property type="component" value="Unassembled WGS sequence"/>
</dbReference>
<dbReference type="CDD" id="cd09113">
    <property type="entry name" value="PLDc_ymdC_like_2"/>
    <property type="match status" value="1"/>
</dbReference>
<dbReference type="CDD" id="cd09111">
    <property type="entry name" value="PLDc_ymdC_like_1"/>
    <property type="match status" value="1"/>
</dbReference>
<comment type="caution">
    <text evidence="2">The sequence shown here is derived from an EMBL/GenBank/DDBJ whole genome shotgun (WGS) entry which is preliminary data.</text>
</comment>
<dbReference type="PROSITE" id="PS51257">
    <property type="entry name" value="PROKAR_LIPOPROTEIN"/>
    <property type="match status" value="1"/>
</dbReference>
<dbReference type="GO" id="GO:0030572">
    <property type="term" value="F:phosphatidyltransferase activity"/>
    <property type="evidence" value="ECO:0007669"/>
    <property type="project" value="UniProtKB-ARBA"/>
</dbReference>
<proteinExistence type="predicted"/>
<evidence type="ECO:0000313" key="2">
    <source>
        <dbReference type="EMBL" id="OBX27877.1"/>
    </source>
</evidence>
<evidence type="ECO:0000313" key="3">
    <source>
        <dbReference type="Proteomes" id="UP000185753"/>
    </source>
</evidence>
<accession>A0A1A7RAZ3</accession>
<dbReference type="Pfam" id="PF13091">
    <property type="entry name" value="PLDc_2"/>
    <property type="match status" value="2"/>
</dbReference>
<dbReference type="InterPro" id="IPR001736">
    <property type="entry name" value="PLipase_D/transphosphatidylase"/>
</dbReference>
<dbReference type="AlphaFoldDB" id="A0A1A7RAZ3"/>
<dbReference type="PROSITE" id="PS50035">
    <property type="entry name" value="PLD"/>
    <property type="match status" value="2"/>
</dbReference>
<organism evidence="2 3">
    <name type="scientific">Acinetobacter gandensis</name>
    <dbReference type="NCBI Taxonomy" id="1443941"/>
    <lineage>
        <taxon>Bacteria</taxon>
        <taxon>Pseudomonadati</taxon>
        <taxon>Pseudomonadota</taxon>
        <taxon>Gammaproteobacteria</taxon>
        <taxon>Moraxellales</taxon>
        <taxon>Moraxellaceae</taxon>
        <taxon>Acinetobacter</taxon>
    </lineage>
</organism>
<dbReference type="OrthoDB" id="9814092at2"/>
<evidence type="ECO:0000259" key="1">
    <source>
        <dbReference type="PROSITE" id="PS50035"/>
    </source>
</evidence>
<name>A0A1A7RAZ3_9GAMM</name>
<reference evidence="3" key="1">
    <citation type="submission" date="2016-06" db="EMBL/GenBank/DDBJ databases">
        <authorList>
            <person name="Radolfova-Krizova L."/>
            <person name="Nemec A."/>
        </authorList>
    </citation>
    <scope>NUCLEOTIDE SEQUENCE [LARGE SCALE GENOMIC DNA]</scope>
    <source>
        <strain evidence="3">ANC 4275</strain>
    </source>
</reference>
<gene>
    <name evidence="2" type="ORF">A9J31_08485</name>
</gene>
<dbReference type="RefSeq" id="WP_067766999.1">
    <property type="nucleotide sequence ID" value="NZ_LZDS01000028.1"/>
</dbReference>
<dbReference type="SUPFAM" id="SSF56024">
    <property type="entry name" value="Phospholipase D/nuclease"/>
    <property type="match status" value="2"/>
</dbReference>
<dbReference type="InterPro" id="IPR025202">
    <property type="entry name" value="PLD-like_dom"/>
</dbReference>
<feature type="domain" description="PLD phosphodiesterase" evidence="1">
    <location>
        <begin position="408"/>
        <end position="434"/>
    </location>
</feature>
<feature type="domain" description="PLD phosphodiesterase" evidence="1">
    <location>
        <begin position="163"/>
        <end position="190"/>
    </location>
</feature>
<dbReference type="PANTHER" id="PTHR21248">
    <property type="entry name" value="CARDIOLIPIN SYNTHASE"/>
    <property type="match status" value="1"/>
</dbReference>
<dbReference type="EMBL" id="LZDS01000028">
    <property type="protein sequence ID" value="OBX27877.1"/>
    <property type="molecule type" value="Genomic_DNA"/>
</dbReference>
<keyword evidence="3" id="KW-1185">Reference proteome</keyword>
<dbReference type="STRING" id="1443941.A9J31_08485"/>
<dbReference type="PANTHER" id="PTHR21248:SF12">
    <property type="entry name" value="CARDIOLIPIN SYNTHASE C"/>
    <property type="match status" value="1"/>
</dbReference>